<dbReference type="OrthoDB" id="1439313at2"/>
<comment type="caution">
    <text evidence="2">The sequence shown here is derived from an EMBL/GenBank/DDBJ whole genome shotgun (WGS) entry which is preliminary data.</text>
</comment>
<sequence length="173" mass="19983">MKKTLYKIIFWTALAFIALTLLSLTIGQELPYEFADYRLQQKFYDIIIQGLPIAVLLTLFGTIKKANSKTRNWSYISLTALISFGCLVSQLFLLFSFGFGAWTTVSTIYRHKSENIEIKEQLYDIGAFGYGGRRTVEIKPFLNYWIEPKSIDTMKINKNDWKLVNEQGDIKTP</sequence>
<name>A0A4R0MRH8_9SPHI</name>
<dbReference type="AlphaFoldDB" id="A0A4R0MRH8"/>
<keyword evidence="3" id="KW-1185">Reference proteome</keyword>
<evidence type="ECO:0000313" key="2">
    <source>
        <dbReference type="EMBL" id="TCC89323.1"/>
    </source>
</evidence>
<keyword evidence="1" id="KW-0812">Transmembrane</keyword>
<accession>A0A4R0MRH8</accession>
<feature type="transmembrane region" description="Helical" evidence="1">
    <location>
        <begin position="75"/>
        <end position="102"/>
    </location>
</feature>
<proteinExistence type="predicted"/>
<evidence type="ECO:0000256" key="1">
    <source>
        <dbReference type="SAM" id="Phobius"/>
    </source>
</evidence>
<reference evidence="2 3" key="1">
    <citation type="submission" date="2019-02" db="EMBL/GenBank/DDBJ databases">
        <title>Pedobacter sp. RP-1-13 sp. nov., isolated from Arctic soil.</title>
        <authorList>
            <person name="Dahal R.H."/>
        </authorList>
    </citation>
    <scope>NUCLEOTIDE SEQUENCE [LARGE SCALE GENOMIC DNA]</scope>
    <source>
        <strain evidence="2 3">RP-1-13</strain>
    </source>
</reference>
<protein>
    <submittedName>
        <fullName evidence="2">Uncharacterized protein</fullName>
    </submittedName>
</protein>
<feature type="transmembrane region" description="Helical" evidence="1">
    <location>
        <begin position="43"/>
        <end position="63"/>
    </location>
</feature>
<dbReference type="RefSeq" id="WP_131554310.1">
    <property type="nucleotide sequence ID" value="NZ_SJSK01000004.1"/>
</dbReference>
<dbReference type="EMBL" id="SJSK01000004">
    <property type="protein sequence ID" value="TCC89323.1"/>
    <property type="molecule type" value="Genomic_DNA"/>
</dbReference>
<keyword evidence="1" id="KW-0472">Membrane</keyword>
<organism evidence="2 3">
    <name type="scientific">Pedobacter frigiditerrae</name>
    <dbReference type="NCBI Taxonomy" id="2530452"/>
    <lineage>
        <taxon>Bacteria</taxon>
        <taxon>Pseudomonadati</taxon>
        <taxon>Bacteroidota</taxon>
        <taxon>Sphingobacteriia</taxon>
        <taxon>Sphingobacteriales</taxon>
        <taxon>Sphingobacteriaceae</taxon>
        <taxon>Pedobacter</taxon>
    </lineage>
</organism>
<keyword evidence="1" id="KW-1133">Transmembrane helix</keyword>
<evidence type="ECO:0000313" key="3">
    <source>
        <dbReference type="Proteomes" id="UP000292884"/>
    </source>
</evidence>
<dbReference type="Proteomes" id="UP000292884">
    <property type="component" value="Unassembled WGS sequence"/>
</dbReference>
<gene>
    <name evidence="2" type="ORF">EZ428_16645</name>
</gene>